<dbReference type="EMBL" id="PIPY01000004">
    <property type="protein sequence ID" value="RUO62214.1"/>
    <property type="molecule type" value="Genomic_DNA"/>
</dbReference>
<name>A0A432YMM6_9GAMM</name>
<comment type="caution">
    <text evidence="2">The sequence shown here is derived from an EMBL/GenBank/DDBJ whole genome shotgun (WGS) entry which is preliminary data.</text>
</comment>
<feature type="transmembrane region" description="Helical" evidence="1">
    <location>
        <begin position="12"/>
        <end position="38"/>
    </location>
</feature>
<dbReference type="AlphaFoldDB" id="A0A432YMM6"/>
<feature type="transmembrane region" description="Helical" evidence="1">
    <location>
        <begin position="50"/>
        <end position="79"/>
    </location>
</feature>
<evidence type="ECO:0000256" key="1">
    <source>
        <dbReference type="SAM" id="Phobius"/>
    </source>
</evidence>
<accession>A0A432YMM6</accession>
<proteinExistence type="predicted"/>
<organism evidence="2 3">
    <name type="scientific">Pseudidiomarina insulisalsae</name>
    <dbReference type="NCBI Taxonomy" id="575789"/>
    <lineage>
        <taxon>Bacteria</taxon>
        <taxon>Pseudomonadati</taxon>
        <taxon>Pseudomonadota</taxon>
        <taxon>Gammaproteobacteria</taxon>
        <taxon>Alteromonadales</taxon>
        <taxon>Idiomarinaceae</taxon>
        <taxon>Pseudidiomarina</taxon>
    </lineage>
</organism>
<keyword evidence="1" id="KW-0472">Membrane</keyword>
<dbReference type="RefSeq" id="WP_126754177.1">
    <property type="nucleotide sequence ID" value="NZ_PIPY01000004.1"/>
</dbReference>
<sequence length="112" mass="12455">MELGGLIQQLAIAAVMLWLGFKVLKWVFIFIAGIIYINGYMFTNHPIWSLICYGFFITPGHPLASYICGQLALIIAFSYKQDKSGTLKAMGLGALLGGWLAKRNSNKLRIKD</sequence>
<dbReference type="Proteomes" id="UP000288259">
    <property type="component" value="Unassembled WGS sequence"/>
</dbReference>
<reference evidence="3" key="1">
    <citation type="journal article" date="2018" name="Front. Microbiol.">
        <title>Genome-Based Analysis Reveals the Taxonomy and Diversity of the Family Idiomarinaceae.</title>
        <authorList>
            <person name="Liu Y."/>
            <person name="Lai Q."/>
            <person name="Shao Z."/>
        </authorList>
    </citation>
    <scope>NUCLEOTIDE SEQUENCE [LARGE SCALE GENOMIC DNA]</scope>
    <source>
        <strain evidence="3">CVS-6</strain>
    </source>
</reference>
<keyword evidence="3" id="KW-1185">Reference proteome</keyword>
<keyword evidence="1" id="KW-1133">Transmembrane helix</keyword>
<evidence type="ECO:0000313" key="3">
    <source>
        <dbReference type="Proteomes" id="UP000288259"/>
    </source>
</evidence>
<keyword evidence="1" id="KW-0812">Transmembrane</keyword>
<evidence type="ECO:0000313" key="2">
    <source>
        <dbReference type="EMBL" id="RUO62214.1"/>
    </source>
</evidence>
<protein>
    <submittedName>
        <fullName evidence="2">Uncharacterized protein</fullName>
    </submittedName>
</protein>
<gene>
    <name evidence="2" type="ORF">CWI71_05020</name>
</gene>